<evidence type="ECO:0000259" key="1">
    <source>
        <dbReference type="Pfam" id="PF12742"/>
    </source>
</evidence>
<evidence type="ECO:0000313" key="3">
    <source>
        <dbReference type="Proteomes" id="UP000186601"/>
    </source>
</evidence>
<dbReference type="AlphaFoldDB" id="A0A2R6NUW6"/>
<proteinExistence type="predicted"/>
<dbReference type="STRING" id="98765.A0A2R6NUW6"/>
<accession>A0A2R6NUW6</accession>
<keyword evidence="3" id="KW-1185">Reference proteome</keyword>
<evidence type="ECO:0000313" key="2">
    <source>
        <dbReference type="EMBL" id="PSR77201.1"/>
    </source>
</evidence>
<comment type="caution">
    <text evidence="2">The sequence shown here is derived from an EMBL/GenBank/DDBJ whole genome shotgun (WGS) entry which is preliminary data.</text>
</comment>
<reference evidence="2 3" key="1">
    <citation type="submission" date="2018-02" db="EMBL/GenBank/DDBJ databases">
        <title>Genome sequence of the basidiomycete white-rot fungus Phlebia centrifuga.</title>
        <authorList>
            <person name="Granchi Z."/>
            <person name="Peng M."/>
            <person name="de Vries R.P."/>
            <person name="Hilden K."/>
            <person name="Makela M.R."/>
            <person name="Grigoriev I."/>
            <person name="Riley R."/>
        </authorList>
    </citation>
    <scope>NUCLEOTIDE SEQUENCE [LARGE SCALE GENOMIC DNA]</scope>
    <source>
        <strain evidence="2 3">FBCC195</strain>
    </source>
</reference>
<organism evidence="2 3">
    <name type="scientific">Hermanssonia centrifuga</name>
    <dbReference type="NCBI Taxonomy" id="98765"/>
    <lineage>
        <taxon>Eukaryota</taxon>
        <taxon>Fungi</taxon>
        <taxon>Dikarya</taxon>
        <taxon>Basidiomycota</taxon>
        <taxon>Agaricomycotina</taxon>
        <taxon>Agaricomycetes</taxon>
        <taxon>Polyporales</taxon>
        <taxon>Meruliaceae</taxon>
        <taxon>Hermanssonia</taxon>
    </lineage>
</organism>
<sequence length="446" mass="48726">MSISKLVLTMKQGSWWIELPMQPSSIRSGRSPTLRWLSSFNPARFTSIHRDSQSSISSVSVRHRPHLVNVSFSHNSPAFLGEKYVITIEVMNVDDRELDIIADIMMQPSEIEAAVSSISYDQETWSNLIKGMSFGVLAPGISVIKTLYLKSSGAVGDRVVDISVQSRNVAAVPVLIASPVSPKSPALIADTGETLRTLVVPTVEPITASFNVSYCRSTKPQLGLADLSTYDEGYWDESDGGEATITAVWTCIGPHDIKVESLKLVKESGYQGMSLATSVESALRSEKCLMNLFPDLECMRSLGDDVPTAAKLHVPIPMRLIIRNRRHYRSANIVVQVEFDASDGFVLAGLRSGRIPVLLPGGEEILTWNLIPIDCGFAKIPKIRVTDRRASVGIQPGSSPEGQQETEVELVKVVDIRRDSRSEGNKIVPGVDRGFASTDVHVLVLS</sequence>
<feature type="domain" description="Trafficking protein particle complex subunit 11 C-terminal" evidence="1">
    <location>
        <begin position="334"/>
        <end position="385"/>
    </location>
</feature>
<dbReference type="Pfam" id="PF12742">
    <property type="entry name" value="Gryzun-like"/>
    <property type="match status" value="1"/>
</dbReference>
<dbReference type="PANTHER" id="PTHR14374">
    <property type="entry name" value="FOIE GRAS"/>
    <property type="match status" value="1"/>
</dbReference>
<dbReference type="PANTHER" id="PTHR14374:SF0">
    <property type="entry name" value="TRAFFICKING PROTEIN PARTICLE COMPLEX SUBUNIT 11"/>
    <property type="match status" value="1"/>
</dbReference>
<name>A0A2R6NUW6_9APHY</name>
<dbReference type="OrthoDB" id="6278596at2759"/>
<protein>
    <recommendedName>
        <fullName evidence="1">Trafficking protein particle complex subunit 11 C-terminal domain-containing protein</fullName>
    </recommendedName>
</protein>
<dbReference type="InterPro" id="IPR025876">
    <property type="entry name" value="TRAPPC11_C"/>
</dbReference>
<gene>
    <name evidence="2" type="ORF">PHLCEN_2v8005</name>
</gene>
<dbReference type="Proteomes" id="UP000186601">
    <property type="component" value="Unassembled WGS sequence"/>
</dbReference>
<dbReference type="EMBL" id="MLYV02000808">
    <property type="protein sequence ID" value="PSR77201.1"/>
    <property type="molecule type" value="Genomic_DNA"/>
</dbReference>